<dbReference type="Proteomes" id="UP001501169">
    <property type="component" value="Unassembled WGS sequence"/>
</dbReference>
<proteinExistence type="predicted"/>
<feature type="transmembrane region" description="Helical" evidence="2">
    <location>
        <begin position="485"/>
        <end position="504"/>
    </location>
</feature>
<evidence type="ECO:0000256" key="1">
    <source>
        <dbReference type="SAM" id="Coils"/>
    </source>
</evidence>
<keyword evidence="2" id="KW-1133">Transmembrane helix</keyword>
<evidence type="ECO:0000313" key="5">
    <source>
        <dbReference type="Proteomes" id="UP001501169"/>
    </source>
</evidence>
<feature type="domain" description="Tyrosine-protein kinase G-rich" evidence="3">
    <location>
        <begin position="368"/>
        <end position="445"/>
    </location>
</feature>
<keyword evidence="5" id="KW-1185">Reference proteome</keyword>
<dbReference type="InterPro" id="IPR014345">
    <property type="entry name" value="XrtA_polysacc_chain"/>
</dbReference>
<dbReference type="PANTHER" id="PTHR32309">
    <property type="entry name" value="TYROSINE-PROTEIN KINASE"/>
    <property type="match status" value="1"/>
</dbReference>
<keyword evidence="2" id="KW-0472">Membrane</keyword>
<keyword evidence="2" id="KW-0812">Transmembrane</keyword>
<sequence length="521" mass="59137">MKQLTEAIEQISTYSRGIWLHRRYVIITAWLACILGWYVVHELPPVYEAESKLYVETETMLEPLLKGIAIRNNQDQEIKLLARTLLSRPNLKKIARETDLDIEAVNDKQYEALIDSLMEDIVIASSGRENIYVITYHNRSPQLALKVVQATLNTFVENRLGTSRADSKGAEKFLSEQIAEYEARLIEAERKLSEFKKNKMFMMPSAESNYYARLSAEKQNLETATLELQQLETRLELARAQLVPVSQNGASVVPPDFVTPFDERIASLNTNLDNLLIKFTENHPDVVETQRLLSFLKKQREEMLAELASSEQSTGTANEYIQQLKLNVSELESQVASASVKVDAYARKVKEFESRLSQIPEIEAEFTGLNRDYEINRSQYEALLTRREAAELARKADVSEQDVQFRVIDPPRVPITPSGPKRLLLYTAVLLGGCFLGIAVAFIRSQISPTLITASQLKTISEIPVFGLVSHTNKQQLIRNMRMHFIYFVLLTGTLFAVYAMIMVSELLFGGTAETISRVFK</sequence>
<dbReference type="EMBL" id="BAAAEO010000006">
    <property type="protein sequence ID" value="GAA0564128.1"/>
    <property type="molecule type" value="Genomic_DNA"/>
</dbReference>
<name>A0ABN1ED43_9GAMM</name>
<feature type="coiled-coil region" evidence="1">
    <location>
        <begin position="286"/>
        <end position="348"/>
    </location>
</feature>
<gene>
    <name evidence="4" type="ORF">GCM10009098_35340</name>
</gene>
<dbReference type="PANTHER" id="PTHR32309:SF13">
    <property type="entry name" value="FERRIC ENTEROBACTIN TRANSPORT PROTEIN FEPE"/>
    <property type="match status" value="1"/>
</dbReference>
<comment type="caution">
    <text evidence="4">The sequence shown here is derived from an EMBL/GenBank/DDBJ whole genome shotgun (WGS) entry which is preliminary data.</text>
</comment>
<dbReference type="InterPro" id="IPR050445">
    <property type="entry name" value="Bact_polysacc_biosynth/exp"/>
</dbReference>
<evidence type="ECO:0000256" key="2">
    <source>
        <dbReference type="SAM" id="Phobius"/>
    </source>
</evidence>
<evidence type="ECO:0000259" key="3">
    <source>
        <dbReference type="Pfam" id="PF13807"/>
    </source>
</evidence>
<evidence type="ECO:0000313" key="4">
    <source>
        <dbReference type="EMBL" id="GAA0564128.1"/>
    </source>
</evidence>
<dbReference type="InterPro" id="IPR032807">
    <property type="entry name" value="GNVR"/>
</dbReference>
<keyword evidence="1" id="KW-0175">Coiled coil</keyword>
<dbReference type="Pfam" id="PF13807">
    <property type="entry name" value="GNVR"/>
    <property type="match status" value="1"/>
</dbReference>
<organism evidence="4 5">
    <name type="scientific">Rheinheimera aquimaris</name>
    <dbReference type="NCBI Taxonomy" id="412437"/>
    <lineage>
        <taxon>Bacteria</taxon>
        <taxon>Pseudomonadati</taxon>
        <taxon>Pseudomonadota</taxon>
        <taxon>Gammaproteobacteria</taxon>
        <taxon>Chromatiales</taxon>
        <taxon>Chromatiaceae</taxon>
        <taxon>Rheinheimera</taxon>
    </lineage>
</organism>
<dbReference type="RefSeq" id="WP_134055584.1">
    <property type="nucleotide sequence ID" value="NZ_BAAAEO010000006.1"/>
</dbReference>
<protein>
    <submittedName>
        <fullName evidence="4">Wzz/FepE/Etk N-terminal domain-containing protein</fullName>
    </submittedName>
</protein>
<feature type="coiled-coil region" evidence="1">
    <location>
        <begin position="171"/>
        <end position="241"/>
    </location>
</feature>
<feature type="transmembrane region" description="Helical" evidence="2">
    <location>
        <begin position="21"/>
        <end position="40"/>
    </location>
</feature>
<dbReference type="NCBIfam" id="TIGR03007">
    <property type="entry name" value="pepcterm_ChnLen"/>
    <property type="match status" value="1"/>
</dbReference>
<reference evidence="4 5" key="1">
    <citation type="journal article" date="2019" name="Int. J. Syst. Evol. Microbiol.">
        <title>The Global Catalogue of Microorganisms (GCM) 10K type strain sequencing project: providing services to taxonomists for standard genome sequencing and annotation.</title>
        <authorList>
            <consortium name="The Broad Institute Genomics Platform"/>
            <consortium name="The Broad Institute Genome Sequencing Center for Infectious Disease"/>
            <person name="Wu L."/>
            <person name="Ma J."/>
        </authorList>
    </citation>
    <scope>NUCLEOTIDE SEQUENCE [LARGE SCALE GENOMIC DNA]</scope>
    <source>
        <strain evidence="4 5">JCM 14331</strain>
    </source>
</reference>
<accession>A0ABN1ED43</accession>
<feature type="transmembrane region" description="Helical" evidence="2">
    <location>
        <begin position="423"/>
        <end position="443"/>
    </location>
</feature>